<feature type="region of interest" description="Disordered" evidence="7">
    <location>
        <begin position="249"/>
        <end position="314"/>
    </location>
</feature>
<gene>
    <name evidence="8" type="ORF">H9623_03740</name>
</gene>
<dbReference type="EMBL" id="JACSPN010000003">
    <property type="protein sequence ID" value="MBE7699419.1"/>
    <property type="molecule type" value="Genomic_DNA"/>
</dbReference>
<dbReference type="InterPro" id="IPR045214">
    <property type="entry name" value="Surf1/Surf4"/>
</dbReference>
<comment type="subcellular location">
    <subcellularLocation>
        <location evidence="6">Cell membrane</location>
        <topology evidence="6">Multi-pass membrane protein</topology>
    </subcellularLocation>
    <subcellularLocation>
        <location evidence="1">Membrane</location>
    </subcellularLocation>
</comment>
<accession>A0A9D5U7W4</accession>
<dbReference type="PANTHER" id="PTHR23427:SF2">
    <property type="entry name" value="SURFEIT LOCUS PROTEIN 1"/>
    <property type="match status" value="1"/>
</dbReference>
<evidence type="ECO:0000256" key="1">
    <source>
        <dbReference type="ARBA" id="ARBA00004370"/>
    </source>
</evidence>
<evidence type="ECO:0000256" key="7">
    <source>
        <dbReference type="SAM" id="MobiDB-lite"/>
    </source>
</evidence>
<evidence type="ECO:0000256" key="3">
    <source>
        <dbReference type="ARBA" id="ARBA00022692"/>
    </source>
</evidence>
<organism evidence="8 9">
    <name type="scientific">Oerskovia douganii</name>
    <dbReference type="NCBI Taxonomy" id="2762210"/>
    <lineage>
        <taxon>Bacteria</taxon>
        <taxon>Bacillati</taxon>
        <taxon>Actinomycetota</taxon>
        <taxon>Actinomycetes</taxon>
        <taxon>Micrococcales</taxon>
        <taxon>Cellulomonadaceae</taxon>
        <taxon>Oerskovia</taxon>
    </lineage>
</organism>
<evidence type="ECO:0000256" key="4">
    <source>
        <dbReference type="ARBA" id="ARBA00022989"/>
    </source>
</evidence>
<dbReference type="InterPro" id="IPR002994">
    <property type="entry name" value="Surf1/Shy1"/>
</dbReference>
<comment type="similarity">
    <text evidence="2 6">Belongs to the SURF1 family.</text>
</comment>
<evidence type="ECO:0000256" key="5">
    <source>
        <dbReference type="ARBA" id="ARBA00023136"/>
    </source>
</evidence>
<dbReference type="PROSITE" id="PS50895">
    <property type="entry name" value="SURF1"/>
    <property type="match status" value="1"/>
</dbReference>
<keyword evidence="5 6" id="KW-0472">Membrane</keyword>
<keyword evidence="9" id="KW-1185">Reference proteome</keyword>
<dbReference type="GO" id="GO:0005886">
    <property type="term" value="C:plasma membrane"/>
    <property type="evidence" value="ECO:0007669"/>
    <property type="project" value="UniProtKB-SubCell"/>
</dbReference>
<comment type="caution">
    <text evidence="8">The sequence shown here is derived from an EMBL/GenBank/DDBJ whole genome shotgun (WGS) entry which is preliminary data.</text>
</comment>
<sequence>MIGFLLLFLLAAGVCGRLGVWQLDRAYERAELAEQHEITEAEAAGPEGLGVLLPPQSTFPGELVGRQAWVEGEYEPEGQLLVAGRALDGRTGYLVLTPLRVSDDGTGGESWADLSGAPVVPVVRGWVPTADAGAALAVPTGEVRLTAYLQASEAAGPGGLPEGQTDSISSAALANAWGNPIYGGYLVLMESDPAQPATADGGPELLPRPTIEGGNGVNVQNAFYALQWWIFGAFAVALWVRLVRDEAAGGRRRSDGLGGGIAGLPDLPPDLPPGLPHAGAAVPTVAQESGAAEAAAPAAEPTAPAEPEGTVPSR</sequence>
<keyword evidence="4 6" id="KW-1133">Transmembrane helix</keyword>
<comment type="caution">
    <text evidence="6">Lacks conserved residue(s) required for the propagation of feature annotation.</text>
</comment>
<reference evidence="8 9" key="1">
    <citation type="submission" date="2020-08" db="EMBL/GenBank/DDBJ databases">
        <title>A Genomic Blueprint of the Chicken Gut Microbiome.</title>
        <authorList>
            <person name="Gilroy R."/>
            <person name="Ravi A."/>
            <person name="Getino M."/>
            <person name="Pursley I."/>
            <person name="Horton D.L."/>
            <person name="Alikhan N.-F."/>
            <person name="Baker D."/>
            <person name="Gharbi K."/>
            <person name="Hall N."/>
            <person name="Watson M."/>
            <person name="Adriaenssens E.M."/>
            <person name="Foster-Nyarko E."/>
            <person name="Jarju S."/>
            <person name="Secka A."/>
            <person name="Antonio M."/>
            <person name="Oren A."/>
            <person name="Chaudhuri R."/>
            <person name="La Ragione R.M."/>
            <person name="Hildebrand F."/>
            <person name="Pallen M.J."/>
        </authorList>
    </citation>
    <scope>NUCLEOTIDE SEQUENCE [LARGE SCALE GENOMIC DNA]</scope>
    <source>
        <strain evidence="8 9">Sa1BUA8</strain>
    </source>
</reference>
<evidence type="ECO:0000313" key="8">
    <source>
        <dbReference type="EMBL" id="MBE7699419.1"/>
    </source>
</evidence>
<dbReference type="Proteomes" id="UP000822993">
    <property type="component" value="Unassembled WGS sequence"/>
</dbReference>
<keyword evidence="6" id="KW-1003">Cell membrane</keyword>
<name>A0A9D5U7W4_9CELL</name>
<dbReference type="CDD" id="cd06662">
    <property type="entry name" value="SURF1"/>
    <property type="match status" value="1"/>
</dbReference>
<evidence type="ECO:0000256" key="2">
    <source>
        <dbReference type="ARBA" id="ARBA00007165"/>
    </source>
</evidence>
<dbReference type="PANTHER" id="PTHR23427">
    <property type="entry name" value="SURFEIT LOCUS PROTEIN"/>
    <property type="match status" value="1"/>
</dbReference>
<evidence type="ECO:0000256" key="6">
    <source>
        <dbReference type="RuleBase" id="RU363076"/>
    </source>
</evidence>
<protein>
    <recommendedName>
        <fullName evidence="6">SURF1-like protein</fullName>
    </recommendedName>
</protein>
<proteinExistence type="inferred from homology"/>
<feature type="compositionally biased region" description="Pro residues" evidence="7">
    <location>
        <begin position="266"/>
        <end position="275"/>
    </location>
</feature>
<feature type="compositionally biased region" description="Low complexity" evidence="7">
    <location>
        <begin position="291"/>
        <end position="308"/>
    </location>
</feature>
<keyword evidence="3 6" id="KW-0812">Transmembrane</keyword>
<dbReference type="AlphaFoldDB" id="A0A9D5U7W4"/>
<dbReference type="Pfam" id="PF02104">
    <property type="entry name" value="SURF1"/>
    <property type="match status" value="1"/>
</dbReference>
<evidence type="ECO:0000313" key="9">
    <source>
        <dbReference type="Proteomes" id="UP000822993"/>
    </source>
</evidence>
<feature type="transmembrane region" description="Helical" evidence="6">
    <location>
        <begin position="222"/>
        <end position="243"/>
    </location>
</feature>